<sequence length="835" mass="95275">MDRVCDEILQLIFYELNDPTPLTLASRRFFTFSQDPYVRAHYFLARYGPVEAFYFAFARGRLVTERVLDILVASGAHMSRYLVQIAMHHYFYTHSHFIKSTWVRKVPLRVFTYFLALAENCYGDIPRGKNDDDGTLFVNFLKESRFPTDLRSITWETIREILEKYKFMPLCNKDPIMSRLPLALAVEPRLLPYAVANGFYMDSKYRDFVFRKMFEKPLPSAIVDPNEIAHNVRELCKLDPSMFVTRTVAAEVCMEAKINESGYRALKLLDRSGHLRFELSTLVCDLIKTFRKTRSITNPNVLENLRYLYSDTPLSDPSARLVMITATFLSNTLNHASQTSPIQSLEVLGVTPITRSDICEVFMSPFVERHINVMPVARRMVVKADQSKGLSEEEVQELLFDVAVRCLEVGCKGKFLDKILHEYPAVMNVVESAILDRYWIKVEDLPSWDENPEAASSFTAKLSHDYMKYGIEDPFSKLSHDVLGTTSGKNHAHDNKQGSIMQGTSSVVAGGEHDLGSITQESLSTMIRQDEAAPSRSRRRIDYPWGTFSDSAGKLHYPPNCHDVACWIKKRCGSKSAAAAVCMIHAVINSNELVLSQYLCLDERFCNWKAAVPLTLNHFHMLARLGRAPASKLFMAIESGAEFYHDEHEYLSAEEQPLRVQTNVKASGYRTCSASTSTPRGRKRPRRSAVKAVRSYAVPDSEDEDTSYDPMAKDSLTRNNMGKDHGLTVSQISVNNMGTWVEQLSGLLRSEQKKHAAKKKQLEKDFGTDGCMQLPKTEFIKSMSIQLRHLRKIHNDLHNKVFPNIVDEEMCSDDDYDDEYQYRAPRSKRRKSTEV</sequence>
<feature type="compositionally biased region" description="Basic residues" evidence="1">
    <location>
        <begin position="680"/>
        <end position="689"/>
    </location>
</feature>
<dbReference type="AlphaFoldDB" id="A0A2A9P0W2"/>
<evidence type="ECO:0000256" key="1">
    <source>
        <dbReference type="SAM" id="MobiDB-lite"/>
    </source>
</evidence>
<accession>A0A2A9P0W2</accession>
<gene>
    <name evidence="2" type="ORF">AMATHDRAFT_53891</name>
</gene>
<dbReference type="STRING" id="703135.A0A2A9P0W2"/>
<dbReference type="Proteomes" id="UP000242287">
    <property type="component" value="Unassembled WGS sequence"/>
</dbReference>
<name>A0A2A9P0W2_9AGAR</name>
<feature type="compositionally biased region" description="Polar residues" evidence="1">
    <location>
        <begin position="669"/>
        <end position="679"/>
    </location>
</feature>
<keyword evidence="3" id="KW-1185">Reference proteome</keyword>
<organism evidence="2 3">
    <name type="scientific">Amanita thiersii Skay4041</name>
    <dbReference type="NCBI Taxonomy" id="703135"/>
    <lineage>
        <taxon>Eukaryota</taxon>
        <taxon>Fungi</taxon>
        <taxon>Dikarya</taxon>
        <taxon>Basidiomycota</taxon>
        <taxon>Agaricomycotina</taxon>
        <taxon>Agaricomycetes</taxon>
        <taxon>Agaricomycetidae</taxon>
        <taxon>Agaricales</taxon>
        <taxon>Pluteineae</taxon>
        <taxon>Amanitaceae</taxon>
        <taxon>Amanita</taxon>
    </lineage>
</organism>
<protein>
    <submittedName>
        <fullName evidence="2">Uncharacterized protein</fullName>
    </submittedName>
</protein>
<dbReference type="EMBL" id="KZ301971">
    <property type="protein sequence ID" value="PFH54082.1"/>
    <property type="molecule type" value="Genomic_DNA"/>
</dbReference>
<reference evidence="2 3" key="1">
    <citation type="submission" date="2014-02" db="EMBL/GenBank/DDBJ databases">
        <title>Transposable element dynamics among asymbiotic and ectomycorrhizal Amanita fungi.</title>
        <authorList>
            <consortium name="DOE Joint Genome Institute"/>
            <person name="Hess J."/>
            <person name="Skrede I."/>
            <person name="Wolfe B."/>
            <person name="LaButti K."/>
            <person name="Ohm R.A."/>
            <person name="Grigoriev I.V."/>
            <person name="Pringle A."/>
        </authorList>
    </citation>
    <scope>NUCLEOTIDE SEQUENCE [LARGE SCALE GENOMIC DNA]</scope>
    <source>
        <strain evidence="2 3">SKay4041</strain>
    </source>
</reference>
<evidence type="ECO:0000313" key="3">
    <source>
        <dbReference type="Proteomes" id="UP000242287"/>
    </source>
</evidence>
<feature type="region of interest" description="Disordered" evidence="1">
    <location>
        <begin position="669"/>
        <end position="710"/>
    </location>
</feature>
<evidence type="ECO:0000313" key="2">
    <source>
        <dbReference type="EMBL" id="PFH54082.1"/>
    </source>
</evidence>
<proteinExistence type="predicted"/>
<dbReference type="OrthoDB" id="270318at2759"/>